<dbReference type="PANTHER" id="PTHR37308">
    <property type="entry name" value="INTEGRAL MEMBRANE PROTEIN"/>
    <property type="match status" value="1"/>
</dbReference>
<evidence type="ECO:0000313" key="3">
    <source>
        <dbReference type="Proteomes" id="UP001595555"/>
    </source>
</evidence>
<evidence type="ECO:0000313" key="2">
    <source>
        <dbReference type="EMBL" id="MFC3114476.1"/>
    </source>
</evidence>
<keyword evidence="1" id="KW-1133">Transmembrane helix</keyword>
<feature type="transmembrane region" description="Helical" evidence="1">
    <location>
        <begin position="138"/>
        <end position="157"/>
    </location>
</feature>
<dbReference type="InterPro" id="IPR007163">
    <property type="entry name" value="VCA0040-like"/>
</dbReference>
<dbReference type="EMBL" id="JBHRTF010000002">
    <property type="protein sequence ID" value="MFC3114476.1"/>
    <property type="molecule type" value="Genomic_DNA"/>
</dbReference>
<feature type="transmembrane region" description="Helical" evidence="1">
    <location>
        <begin position="298"/>
        <end position="322"/>
    </location>
</feature>
<dbReference type="RefSeq" id="WP_378115851.1">
    <property type="nucleotide sequence ID" value="NZ_JBHRTF010000002.1"/>
</dbReference>
<name>A0ABV7FA97_9GAMM</name>
<reference evidence="3" key="1">
    <citation type="journal article" date="2019" name="Int. J. Syst. Evol. Microbiol.">
        <title>The Global Catalogue of Microorganisms (GCM) 10K type strain sequencing project: providing services to taxonomists for standard genome sequencing and annotation.</title>
        <authorList>
            <consortium name="The Broad Institute Genomics Platform"/>
            <consortium name="The Broad Institute Genome Sequencing Center for Infectious Disease"/>
            <person name="Wu L."/>
            <person name="Ma J."/>
        </authorList>
    </citation>
    <scope>NUCLEOTIDE SEQUENCE [LARGE SCALE GENOMIC DNA]</scope>
    <source>
        <strain evidence="3">KCTC 52237</strain>
    </source>
</reference>
<feature type="transmembrane region" description="Helical" evidence="1">
    <location>
        <begin position="169"/>
        <end position="202"/>
    </location>
</feature>
<dbReference type="Pfam" id="PF04018">
    <property type="entry name" value="VCA0040-like"/>
    <property type="match status" value="1"/>
</dbReference>
<dbReference type="Proteomes" id="UP001595555">
    <property type="component" value="Unassembled WGS sequence"/>
</dbReference>
<evidence type="ECO:0000256" key="1">
    <source>
        <dbReference type="SAM" id="Phobius"/>
    </source>
</evidence>
<gene>
    <name evidence="2" type="ORF">ACFODX_02840</name>
</gene>
<organism evidence="2 3">
    <name type="scientific">Cellvibrio fontiphilus</name>
    <dbReference type="NCBI Taxonomy" id="1815559"/>
    <lineage>
        <taxon>Bacteria</taxon>
        <taxon>Pseudomonadati</taxon>
        <taxon>Pseudomonadota</taxon>
        <taxon>Gammaproteobacteria</taxon>
        <taxon>Cellvibrionales</taxon>
        <taxon>Cellvibrionaceae</taxon>
        <taxon>Cellvibrio</taxon>
    </lineage>
</organism>
<dbReference type="PANTHER" id="PTHR37308:SF1">
    <property type="entry name" value="POLYPRENYL-PHOSPHATE TRANSPORTER"/>
    <property type="match status" value="1"/>
</dbReference>
<accession>A0ABV7FA97</accession>
<sequence>MTTPDQQDMTLHQPGRSLKDYLFVLLKGLCMGAADVVPGVSGGTIAFITGIYDEWLSSLKRCTPAVLLRLKREGIVKTWQYINGNFLVALFGGILISLKTFAAVVLVAMDTYPILVWAFFSGLVAASIYHLVREQRGWGVSEAVGLLAGIGFILAVAHMAPAQLPDHGWILFLGGFVAICAMILPGISGSFILLLVGLYPVFLRAIHNLEIDKLLWFGAGCICGLVAFSRFLLWLLRSYHNQTLSVLIGFLIGSLYVTWPWKNALLTTTDSHGRVVVLQQENLNPLNYLAATGHEPTILLAVVWAGLGVALVLGVELIAMWIKRRHG</sequence>
<feature type="transmembrane region" description="Helical" evidence="1">
    <location>
        <begin position="86"/>
        <end position="107"/>
    </location>
</feature>
<keyword evidence="1" id="KW-0812">Transmembrane</keyword>
<feature type="transmembrane region" description="Helical" evidence="1">
    <location>
        <begin position="214"/>
        <end position="236"/>
    </location>
</feature>
<proteinExistence type="predicted"/>
<protein>
    <submittedName>
        <fullName evidence="2">DUF368 domain-containing protein</fullName>
    </submittedName>
</protein>
<comment type="caution">
    <text evidence="2">The sequence shown here is derived from an EMBL/GenBank/DDBJ whole genome shotgun (WGS) entry which is preliminary data.</text>
</comment>
<keyword evidence="1" id="KW-0472">Membrane</keyword>
<feature type="transmembrane region" description="Helical" evidence="1">
    <location>
        <begin position="114"/>
        <end position="132"/>
    </location>
</feature>
<keyword evidence="3" id="KW-1185">Reference proteome</keyword>